<feature type="compositionally biased region" description="Polar residues" evidence="3">
    <location>
        <begin position="515"/>
        <end position="525"/>
    </location>
</feature>
<dbReference type="GO" id="GO:0005634">
    <property type="term" value="C:nucleus"/>
    <property type="evidence" value="ECO:0007669"/>
    <property type="project" value="UniProtKB-SubCell"/>
</dbReference>
<feature type="compositionally biased region" description="Low complexity" evidence="3">
    <location>
        <begin position="192"/>
        <end position="203"/>
    </location>
</feature>
<dbReference type="PANTHER" id="PTHR16171:SF7">
    <property type="entry name" value="DNA REPAIR PROTEIN RAD2"/>
    <property type="match status" value="1"/>
</dbReference>
<dbReference type="GeneID" id="94433284"/>
<feature type="compositionally biased region" description="Basic and acidic residues" evidence="3">
    <location>
        <begin position="896"/>
        <end position="922"/>
    </location>
</feature>
<dbReference type="GO" id="GO:0004520">
    <property type="term" value="F:DNA endonuclease activity"/>
    <property type="evidence" value="ECO:0007669"/>
    <property type="project" value="TreeGrafter"/>
</dbReference>
<feature type="region of interest" description="Disordered" evidence="3">
    <location>
        <begin position="351"/>
        <end position="376"/>
    </location>
</feature>
<feature type="compositionally biased region" description="Basic and acidic residues" evidence="3">
    <location>
        <begin position="752"/>
        <end position="785"/>
    </location>
</feature>
<feature type="region of interest" description="Disordered" evidence="3">
    <location>
        <begin position="885"/>
        <end position="925"/>
    </location>
</feature>
<proteinExistence type="predicted"/>
<sequence length="1144" mass="122647">MPSILSMPASAASTKAFGSLGLPNLIKQSRDGESRKLVRRVEDFKAYRLEDDTYVQLPLDAEIDPEVFELLPPKMQFQILTQLRDAWMHDSRVKALQAKNNIFVFSNVQLESYMRSVQANLQLTAVKQRLAAVQQAQEGEGESLSRDTRSVHVDTRALADSSDTPGPSDFSSETPAGGTASFSPKRERRSSLSRSSLVPVSPSGTSLFSSPAGALSGETARGRGRKGGAQITPSRIYGEASSSSSLSGGLFSQRALPPKSTVARFARGRGGLAAEPGPGILGFTGSTRQRVFMNDLEKASEPLSAPSEAETLRPSELIAAAAARARAASADDSSGGKKGCGSEVHVSARLKKELGERETRRGVFDSYGEEDDDGDGMVLTATGERRHIALLDDKEIFGEQFFANSPTASAALTGADSQTDFLGASEMDQEGQSTTPLLPDALAVGSEGEGVTEKRSVTDGSRRAEEGEETQGKEVTETEGTTEKTSGATQAQEAVMNLLSEEESDEFEDCVIDSSGGSRSVQNTEDLPAASPSVLMCASPVFSLSLSCDTCCASSFASPGRACFPVAVEDQEKKLDAELRGSAWRRRSGSKDNTTRDTSSVTLSTAKASSVEESSGADSCGSRLASCGGHRGRMRRKFWFGGRRPTELKPGAEPRSPSSSPSAGALHSCPKSGPVRTETEILSRAPCSSVFHSSLSSPGWREQYTCLVDPLPSSTRGKSEALYGLRKRQDQSKSKTETSSLPSSSAFSEQESALRTRDSRGRAGPRHREPMRAGERQMEKGEGKGVRRPRGGPRIEELGRFGRERLKKEEETGNSGGSDCQAEEGENPSAHLGSFLPGYGEEEVHASPEAVPETIDPEKLLAELGKVSFPLRLCSSSTATISQPASMEECQLGGGKQEEKEQLGLREVERFGGQDPRRNRGGDEEDGFMQLWLAVFPQLKEHLPADHLPEEESAAVGASGGMTRGEQSDDDNSTSLIWDRELGGRGRVNENLFFDEDPDQEPQGNRERRGDGWGGGGTGASAEEVAAASSHSDGEEKNSKDDSRTPSHAHTASLHESQQRQPATGKTWIKSSSAVGSGSHRSPVALMTMGGSGADERLRERLEEEKLLLFHHAGGLMQRQTGDVNAQMKEQVSCRSVVDMWVDR</sequence>
<feature type="compositionally biased region" description="Low complexity" evidence="3">
    <location>
        <begin position="241"/>
        <end position="252"/>
    </location>
</feature>
<feature type="compositionally biased region" description="Low complexity" evidence="3">
    <location>
        <begin position="1020"/>
        <end position="1030"/>
    </location>
</feature>
<keyword evidence="2" id="KW-0539">Nucleus</keyword>
<feature type="region of interest" description="Disordered" evidence="3">
    <location>
        <begin position="579"/>
        <end position="677"/>
    </location>
</feature>
<dbReference type="GO" id="GO:0003697">
    <property type="term" value="F:single-stranded DNA binding"/>
    <property type="evidence" value="ECO:0007669"/>
    <property type="project" value="TreeGrafter"/>
</dbReference>
<dbReference type="Proteomes" id="UP000221165">
    <property type="component" value="Unassembled WGS sequence"/>
</dbReference>
<dbReference type="PANTHER" id="PTHR16171">
    <property type="entry name" value="DNA REPAIR PROTEIN COMPLEMENTING XP-G CELLS-RELATED"/>
    <property type="match status" value="1"/>
</dbReference>
<feature type="compositionally biased region" description="Basic and acidic residues" evidence="3">
    <location>
        <begin position="351"/>
        <end position="363"/>
    </location>
</feature>
<evidence type="ECO:0000256" key="2">
    <source>
        <dbReference type="ARBA" id="ARBA00023242"/>
    </source>
</evidence>
<feature type="region of interest" description="Disordered" evidence="3">
    <location>
        <begin position="952"/>
        <end position="1085"/>
    </location>
</feature>
<feature type="compositionally biased region" description="Low complexity" evidence="3">
    <location>
        <begin position="1071"/>
        <end position="1082"/>
    </location>
</feature>
<evidence type="ECO:0000313" key="5">
    <source>
        <dbReference type="Proteomes" id="UP000221165"/>
    </source>
</evidence>
<organism evidence="4 5">
    <name type="scientific">Cystoisospora suis</name>
    <dbReference type="NCBI Taxonomy" id="483139"/>
    <lineage>
        <taxon>Eukaryota</taxon>
        <taxon>Sar</taxon>
        <taxon>Alveolata</taxon>
        <taxon>Apicomplexa</taxon>
        <taxon>Conoidasida</taxon>
        <taxon>Coccidia</taxon>
        <taxon>Eucoccidiorida</taxon>
        <taxon>Eimeriorina</taxon>
        <taxon>Sarcocystidae</taxon>
        <taxon>Cystoisospora</taxon>
    </lineage>
</organism>
<feature type="region of interest" description="Disordered" evidence="3">
    <location>
        <begin position="157"/>
        <end position="253"/>
    </location>
</feature>
<feature type="compositionally biased region" description="Basic and acidic residues" evidence="3">
    <location>
        <begin position="793"/>
        <end position="811"/>
    </location>
</feature>
<evidence type="ECO:0000256" key="3">
    <source>
        <dbReference type="SAM" id="MobiDB-lite"/>
    </source>
</evidence>
<evidence type="ECO:0000313" key="4">
    <source>
        <dbReference type="EMBL" id="PHJ16221.1"/>
    </source>
</evidence>
<protein>
    <submittedName>
        <fullName evidence="4">Xpg n-terminal domain-containing protein</fullName>
    </submittedName>
</protein>
<feature type="compositionally biased region" description="Acidic residues" evidence="3">
    <location>
        <begin position="500"/>
        <end position="511"/>
    </location>
</feature>
<keyword evidence="5" id="KW-1185">Reference proteome</keyword>
<dbReference type="VEuPathDB" id="ToxoDB:CSUI_009965"/>
<feature type="region of interest" description="Disordered" evidence="3">
    <location>
        <begin position="709"/>
        <end position="856"/>
    </location>
</feature>
<feature type="compositionally biased region" description="Low complexity" evidence="3">
    <location>
        <begin position="737"/>
        <end position="751"/>
    </location>
</feature>
<feature type="compositionally biased region" description="Basic and acidic residues" evidence="3">
    <location>
        <begin position="978"/>
        <end position="988"/>
    </location>
</feature>
<comment type="subcellular location">
    <subcellularLocation>
        <location evidence="1">Nucleus</location>
    </subcellularLocation>
</comment>
<dbReference type="RefSeq" id="XP_067917950.1">
    <property type="nucleotide sequence ID" value="XM_068070073.1"/>
</dbReference>
<feature type="compositionally biased region" description="Basic and acidic residues" evidence="3">
    <location>
        <begin position="451"/>
        <end position="476"/>
    </location>
</feature>
<dbReference type="OrthoDB" id="31113at2759"/>
<feature type="compositionally biased region" description="Basic and acidic residues" evidence="3">
    <location>
        <begin position="727"/>
        <end position="736"/>
    </location>
</feature>
<accession>A0A2C6JE87</accession>
<feature type="compositionally biased region" description="Polar residues" evidence="3">
    <location>
        <begin position="596"/>
        <end position="617"/>
    </location>
</feature>
<comment type="caution">
    <text evidence="4">The sequence shown here is derived from an EMBL/GenBank/DDBJ whole genome shotgun (WGS) entry which is preliminary data.</text>
</comment>
<feature type="region of interest" description="Disordered" evidence="3">
    <location>
        <begin position="426"/>
        <end position="525"/>
    </location>
</feature>
<name>A0A2C6JE87_9APIC</name>
<reference evidence="4 5" key="1">
    <citation type="journal article" date="2017" name="Int. J. Parasitol.">
        <title>The genome of the protozoan parasite Cystoisospora suis and a reverse vaccinology approach to identify vaccine candidates.</title>
        <authorList>
            <person name="Palmieri N."/>
            <person name="Shrestha A."/>
            <person name="Ruttkowski B."/>
            <person name="Beck T."/>
            <person name="Vogl C."/>
            <person name="Tomley F."/>
            <person name="Blake D.P."/>
            <person name="Joachim A."/>
        </authorList>
    </citation>
    <scope>NUCLEOTIDE SEQUENCE [LARGE SCALE GENOMIC DNA]</scope>
    <source>
        <strain evidence="4 5">Wien I</strain>
    </source>
</reference>
<evidence type="ECO:0000256" key="1">
    <source>
        <dbReference type="ARBA" id="ARBA00004123"/>
    </source>
</evidence>
<gene>
    <name evidence="4" type="ORF">CSUI_009965</name>
</gene>
<feature type="compositionally biased region" description="Polar residues" evidence="3">
    <location>
        <begin position="161"/>
        <end position="174"/>
    </location>
</feature>
<feature type="compositionally biased region" description="Polar residues" evidence="3">
    <location>
        <begin position="1046"/>
        <end position="1064"/>
    </location>
</feature>
<feature type="compositionally biased region" description="Basic and acidic residues" evidence="3">
    <location>
        <begin position="1032"/>
        <end position="1045"/>
    </location>
</feature>
<dbReference type="EMBL" id="MIGC01006437">
    <property type="protein sequence ID" value="PHJ16221.1"/>
    <property type="molecule type" value="Genomic_DNA"/>
</dbReference>
<dbReference type="AlphaFoldDB" id="A0A2C6JE87"/>